<protein>
    <submittedName>
        <fullName evidence="7">ABC transporter substrate-binding protein</fullName>
    </submittedName>
</protein>
<gene>
    <name evidence="7" type="ORF">WG929_12920</name>
</gene>
<dbReference type="RefSeq" id="WP_416206362.1">
    <property type="nucleotide sequence ID" value="NZ_JBBKTX010000015.1"/>
</dbReference>
<dbReference type="Proteomes" id="UP001620597">
    <property type="component" value="Unassembled WGS sequence"/>
</dbReference>
<sequence>MAIYRLGSVAASAGNMLNAIGLLRQLRRLAVFSGLAVLGGLTACSDSAINSPHPAGEDADETVLYSNFSERPKHLDPARSYSSDEGRFIDQIYDPPLQYHYLKRPYELEANTLTQLPDIVYTNTNGDVVTENAADLAFSTYVFTLKPGIYYQPHPAFATNAAGDPLYRFDTAADSVAFHGLEDFDQTATRELVADDYIYQIKRLADPANLSPIRGLLAEYIVGMDAFAGTVTAARKQLKQTDPRFQQTDWLDLREYPLQGVEQQGDYQFSVRLNGKYPQFKYWLAMHFFAPLPALVDAFYHQPGLADRNIVLDWHPVGTGPFMMTKNDPNEAIILQRNPNYRDDFYPSEGEPGDAEAGLLDAAGARLPLIDKAVYRLEKESIPLWTKFLQGYYDRSGIASDSFDQAVSIGSTGVNLSAEMQAMGIGMEIEVVPGTYYLAFNMLDPVVGGLSEPGSAVLPDPVMQERARKLRQAIAIAYNQEEAISIFANGRGEVAQSPIPPGIFGYQSGQRGINSYVFDWDPNARSTGSKTAGAPVRKSLDEARRLLAEAGYPDGRDAVTGEPLVLNLDTPSGGGGASANQIWMIKQFGKLNIQLNIRGSDYNRFKEKMRSGNAQLFQWGWMADYPDAENFMFLLYSANGQVVTGGSGVNSSNYANADYDRLFEQMKLMPDSPQRLALIDQMLAIYHHDAPWASAWHPHSYVLNNPWVKNTKAHGISKAVLKYFGIDNAERQQARAERNQPVLWPLILVAVLMLILMVPGYRAYQRRQHARVITRQHPDTGGQY</sequence>
<evidence type="ECO:0000259" key="6">
    <source>
        <dbReference type="Pfam" id="PF00496"/>
    </source>
</evidence>
<keyword evidence="5" id="KW-1133">Transmembrane helix</keyword>
<feature type="domain" description="Solute-binding protein family 5" evidence="6">
    <location>
        <begin position="191"/>
        <end position="640"/>
    </location>
</feature>
<dbReference type="Pfam" id="PF00496">
    <property type="entry name" value="SBP_bac_5"/>
    <property type="match status" value="1"/>
</dbReference>
<accession>A0ABW8NKZ3</accession>
<comment type="caution">
    <text evidence="7">The sequence shown here is derived from an EMBL/GenBank/DDBJ whole genome shotgun (WGS) entry which is preliminary data.</text>
</comment>
<evidence type="ECO:0000256" key="2">
    <source>
        <dbReference type="ARBA" id="ARBA00005695"/>
    </source>
</evidence>
<evidence type="ECO:0000256" key="1">
    <source>
        <dbReference type="ARBA" id="ARBA00004196"/>
    </source>
</evidence>
<dbReference type="SUPFAM" id="SSF53850">
    <property type="entry name" value="Periplasmic binding protein-like II"/>
    <property type="match status" value="1"/>
</dbReference>
<proteinExistence type="inferred from homology"/>
<dbReference type="InterPro" id="IPR039424">
    <property type="entry name" value="SBP_5"/>
</dbReference>
<evidence type="ECO:0000256" key="4">
    <source>
        <dbReference type="ARBA" id="ARBA00022729"/>
    </source>
</evidence>
<reference evidence="7 8" key="1">
    <citation type="submission" date="2024-03" db="EMBL/GenBank/DDBJ databases">
        <title>High-quality draft genome sequence of Oceanobacter sp. wDCs-4.</title>
        <authorList>
            <person name="Dong C."/>
        </authorList>
    </citation>
    <scope>NUCLEOTIDE SEQUENCE [LARGE SCALE GENOMIC DNA]</scope>
    <source>
        <strain evidence="8">wDCs-4</strain>
    </source>
</reference>
<comment type="subcellular location">
    <subcellularLocation>
        <location evidence="1">Cell envelope</location>
    </subcellularLocation>
</comment>
<keyword evidence="3" id="KW-0813">Transport</keyword>
<dbReference type="Gene3D" id="3.40.190.10">
    <property type="entry name" value="Periplasmic binding protein-like II"/>
    <property type="match status" value="1"/>
</dbReference>
<evidence type="ECO:0000313" key="7">
    <source>
        <dbReference type="EMBL" id="MFK4753310.1"/>
    </source>
</evidence>
<evidence type="ECO:0000256" key="5">
    <source>
        <dbReference type="SAM" id="Phobius"/>
    </source>
</evidence>
<dbReference type="InterPro" id="IPR000914">
    <property type="entry name" value="SBP_5_dom"/>
</dbReference>
<keyword evidence="8" id="KW-1185">Reference proteome</keyword>
<keyword evidence="4" id="KW-0732">Signal</keyword>
<name>A0ABW8NKZ3_9GAMM</name>
<dbReference type="PANTHER" id="PTHR30290">
    <property type="entry name" value="PERIPLASMIC BINDING COMPONENT OF ABC TRANSPORTER"/>
    <property type="match status" value="1"/>
</dbReference>
<dbReference type="CDD" id="cd08505">
    <property type="entry name" value="PBP2_NikA_DppA_OppA_like_18"/>
    <property type="match status" value="1"/>
</dbReference>
<evidence type="ECO:0000256" key="3">
    <source>
        <dbReference type="ARBA" id="ARBA00022448"/>
    </source>
</evidence>
<organism evidence="7 8">
    <name type="scientific">Oceanobacter antarcticus</name>
    <dbReference type="NCBI Taxonomy" id="3133425"/>
    <lineage>
        <taxon>Bacteria</taxon>
        <taxon>Pseudomonadati</taxon>
        <taxon>Pseudomonadota</taxon>
        <taxon>Gammaproteobacteria</taxon>
        <taxon>Oceanospirillales</taxon>
        <taxon>Oceanospirillaceae</taxon>
        <taxon>Oceanobacter</taxon>
    </lineage>
</organism>
<dbReference type="Gene3D" id="3.90.76.10">
    <property type="entry name" value="Dipeptide-binding Protein, Domain 1"/>
    <property type="match status" value="1"/>
</dbReference>
<evidence type="ECO:0000313" key="8">
    <source>
        <dbReference type="Proteomes" id="UP001620597"/>
    </source>
</evidence>
<keyword evidence="5" id="KW-0472">Membrane</keyword>
<dbReference type="Gene3D" id="3.10.105.10">
    <property type="entry name" value="Dipeptide-binding Protein, Domain 3"/>
    <property type="match status" value="1"/>
</dbReference>
<keyword evidence="5" id="KW-0812">Transmembrane</keyword>
<dbReference type="PANTHER" id="PTHR30290:SF10">
    <property type="entry name" value="PERIPLASMIC OLIGOPEPTIDE-BINDING PROTEIN-RELATED"/>
    <property type="match status" value="1"/>
</dbReference>
<feature type="transmembrane region" description="Helical" evidence="5">
    <location>
        <begin position="742"/>
        <end position="761"/>
    </location>
</feature>
<dbReference type="EMBL" id="JBBKTX010000015">
    <property type="protein sequence ID" value="MFK4753310.1"/>
    <property type="molecule type" value="Genomic_DNA"/>
</dbReference>
<comment type="similarity">
    <text evidence="2">Belongs to the bacterial solute-binding protein 5 family.</text>
</comment>